<reference evidence="2" key="2">
    <citation type="submission" date="2022-10" db="EMBL/GenBank/DDBJ databases">
        <authorList>
            <consortium name="ENA_rothamsted_submissions"/>
            <consortium name="culmorum"/>
            <person name="King R."/>
        </authorList>
    </citation>
    <scope>NUCLEOTIDE SEQUENCE</scope>
</reference>
<evidence type="ECO:0000313" key="2">
    <source>
        <dbReference type="EMBL" id="CAH1734942.1"/>
    </source>
</evidence>
<feature type="chain" id="PRO_5040314872" evidence="1">
    <location>
        <begin position="24"/>
        <end position="325"/>
    </location>
</feature>
<organism evidence="2 3">
    <name type="scientific">Chironomus riparius</name>
    <dbReference type="NCBI Taxonomy" id="315576"/>
    <lineage>
        <taxon>Eukaryota</taxon>
        <taxon>Metazoa</taxon>
        <taxon>Ecdysozoa</taxon>
        <taxon>Arthropoda</taxon>
        <taxon>Hexapoda</taxon>
        <taxon>Insecta</taxon>
        <taxon>Pterygota</taxon>
        <taxon>Neoptera</taxon>
        <taxon>Endopterygota</taxon>
        <taxon>Diptera</taxon>
        <taxon>Nematocera</taxon>
        <taxon>Chironomoidea</taxon>
        <taxon>Chironomidae</taxon>
        <taxon>Chironominae</taxon>
        <taxon>Chironomus</taxon>
    </lineage>
</organism>
<protein>
    <submittedName>
        <fullName evidence="2">Uncharacterized protein</fullName>
    </submittedName>
</protein>
<proteinExistence type="predicted"/>
<dbReference type="Gene3D" id="3.80.10.10">
    <property type="entry name" value="Ribonuclease Inhibitor"/>
    <property type="match status" value="1"/>
</dbReference>
<gene>
    <name evidence="2" type="ORF">CHIRRI_LOCUS14230</name>
</gene>
<keyword evidence="3" id="KW-1185">Reference proteome</keyword>
<name>A0A9P0NL64_9DIPT</name>
<sequence length="325" mass="38325">MRRVINLILVLTILTLSISLSNAFVIKCRYNEWDWNFKQKVYECQGTALELDESPGYVVDVRGEHMIGGNLTEVEALRFMHKENITFIPNGIGKFFPNLKGLSFMNCNIKTISKDHLAEFPQMFQLSYSLNAIEYVPGDTFIYTPKVQLINFSGNNIKRIGLGLFKPLKNLQYIWFEKNVCINMNAKVSAFKQLRQEIKQHCYGGKTECLKIPRILTRWNDTKPVEMCELIKVYKFKPKPWHELEKFEREKAQNERKQKEDYIKKVLKICEYPTPVYRFIETIYYKVVKTNDKDIKLAMRDEREKKTIDTLLKITGMDKFQNANR</sequence>
<dbReference type="EMBL" id="OU895880">
    <property type="protein sequence ID" value="CAH1734942.1"/>
    <property type="molecule type" value="Genomic_DNA"/>
</dbReference>
<dbReference type="AlphaFoldDB" id="A0A9P0NL64"/>
<dbReference type="InterPro" id="IPR032675">
    <property type="entry name" value="LRR_dom_sf"/>
</dbReference>
<dbReference type="SUPFAM" id="SSF52058">
    <property type="entry name" value="L domain-like"/>
    <property type="match status" value="1"/>
</dbReference>
<evidence type="ECO:0000256" key="1">
    <source>
        <dbReference type="SAM" id="SignalP"/>
    </source>
</evidence>
<feature type="signal peptide" evidence="1">
    <location>
        <begin position="1"/>
        <end position="23"/>
    </location>
</feature>
<accession>A0A9P0NL64</accession>
<evidence type="ECO:0000313" key="3">
    <source>
        <dbReference type="Proteomes" id="UP001153620"/>
    </source>
</evidence>
<reference evidence="2" key="1">
    <citation type="submission" date="2022-01" db="EMBL/GenBank/DDBJ databases">
        <authorList>
            <person name="King R."/>
        </authorList>
    </citation>
    <scope>NUCLEOTIDE SEQUENCE</scope>
</reference>
<dbReference type="OrthoDB" id="3565419at2759"/>
<dbReference type="Proteomes" id="UP001153620">
    <property type="component" value="Chromosome 4"/>
</dbReference>
<keyword evidence="1" id="KW-0732">Signal</keyword>